<organism evidence="2 3">
    <name type="scientific">Chitinophaga defluvii</name>
    <dbReference type="NCBI Taxonomy" id="3163343"/>
    <lineage>
        <taxon>Bacteria</taxon>
        <taxon>Pseudomonadati</taxon>
        <taxon>Bacteroidota</taxon>
        <taxon>Chitinophagia</taxon>
        <taxon>Chitinophagales</taxon>
        <taxon>Chitinophagaceae</taxon>
        <taxon>Chitinophaga</taxon>
    </lineage>
</organism>
<keyword evidence="3" id="KW-1185">Reference proteome</keyword>
<evidence type="ECO:0000313" key="3">
    <source>
        <dbReference type="Proteomes" id="UP001549749"/>
    </source>
</evidence>
<keyword evidence="1" id="KW-0732">Signal</keyword>
<dbReference type="Proteomes" id="UP001549749">
    <property type="component" value="Unassembled WGS sequence"/>
</dbReference>
<dbReference type="EMBL" id="JBEXAC010000004">
    <property type="protein sequence ID" value="MET7001502.1"/>
    <property type="molecule type" value="Genomic_DNA"/>
</dbReference>
<name>A0ABV2TER0_9BACT</name>
<comment type="caution">
    <text evidence="2">The sequence shown here is derived from an EMBL/GenBank/DDBJ whole genome shotgun (WGS) entry which is preliminary data.</text>
</comment>
<evidence type="ECO:0000313" key="2">
    <source>
        <dbReference type="EMBL" id="MET7001502.1"/>
    </source>
</evidence>
<reference evidence="2 3" key="1">
    <citation type="submission" date="2024-06" db="EMBL/GenBank/DDBJ databases">
        <title>Chitinophaga defluvii sp. nov., isolated from municipal sewage.</title>
        <authorList>
            <person name="Zhang L."/>
        </authorList>
    </citation>
    <scope>NUCLEOTIDE SEQUENCE [LARGE SCALE GENOMIC DNA]</scope>
    <source>
        <strain evidence="2 3">H8</strain>
    </source>
</reference>
<feature type="chain" id="PRO_5045295823" evidence="1">
    <location>
        <begin position="20"/>
        <end position="370"/>
    </location>
</feature>
<evidence type="ECO:0000256" key="1">
    <source>
        <dbReference type="SAM" id="SignalP"/>
    </source>
</evidence>
<dbReference type="RefSeq" id="WP_354664074.1">
    <property type="nucleotide sequence ID" value="NZ_JBEXAC010000004.1"/>
</dbReference>
<proteinExistence type="predicted"/>
<accession>A0ABV2TER0</accession>
<sequence length="370" mass="42570">MKQVIVSVILALLFTAVYAQDFNPNDTLILDMDFDKKTDTIIFDKTRAVIISMLSTQKFIARTSLELAFEEPLSGIRKTSGTFNGFTYFVPHMRAGYHCEFTYNKSLKKIQLTAMTRYEFGPANNDGSGESSINLLTGNYVGDWNYFDMESDELVKIPTIKRKITLPKTYLENFNDEIVYKYIDTCAGIFDKTKQAMIAATTLQRLTRASIVVRKTFHDVFGENNLQVKVINPCNTDSSIFDGALTQIEAILKNKKTTILTYRHPDAEMSLIHFVKEEIHIRDFGGKKAVFIPFYYCGGYETYDRKVSYLILYDNKKYTFHIDYYCKGAQDCKPVNSLAILLKDLSPVIRPYFITYLNKKHTSRNSFHQD</sequence>
<protein>
    <submittedName>
        <fullName evidence="2">Uncharacterized protein</fullName>
    </submittedName>
</protein>
<feature type="signal peptide" evidence="1">
    <location>
        <begin position="1"/>
        <end position="19"/>
    </location>
</feature>
<gene>
    <name evidence="2" type="ORF">ABR189_29240</name>
</gene>